<keyword evidence="3" id="KW-1185">Reference proteome</keyword>
<accession>A0ABX8KHC6</accession>
<dbReference type="RefSeq" id="WP_088208461.1">
    <property type="nucleotide sequence ID" value="NZ_CP077290.1"/>
</dbReference>
<keyword evidence="1" id="KW-0812">Transmembrane</keyword>
<keyword evidence="1" id="KW-0472">Membrane</keyword>
<evidence type="ECO:0000313" key="2">
    <source>
        <dbReference type="EMBL" id="QXA48147.1"/>
    </source>
</evidence>
<organism evidence="2 3">
    <name type="scientific">Enterobacter cancerogenus</name>
    <dbReference type="NCBI Taxonomy" id="69218"/>
    <lineage>
        <taxon>Bacteria</taxon>
        <taxon>Pseudomonadati</taxon>
        <taxon>Pseudomonadota</taxon>
        <taxon>Gammaproteobacteria</taxon>
        <taxon>Enterobacterales</taxon>
        <taxon>Enterobacteriaceae</taxon>
        <taxon>Enterobacter</taxon>
        <taxon>Enterobacter cloacae complex</taxon>
    </lineage>
</organism>
<evidence type="ECO:0000256" key="1">
    <source>
        <dbReference type="SAM" id="Phobius"/>
    </source>
</evidence>
<sequence>MLEGMYFWKDKNGSVSKAKLVLGFLLIAILILGGCAGGWYYFVMLPDEKAKEEAIARQQQAAQKLRDDIEAVKKFYTSSLTGGGIDETVLLLDEVKKSNEKLSIIPLEKYSFVCDPKSCKFSYALKKGALWILPQKSFWDKTYNPTALATGNKKSGGKDKMDFQYDKIESRLNNNKYLKEYDSKKPLKLYPCSDVVSYIMTFNSMVKKEGGGKKNLDQVVIKKMPTSSVNDLESTLSGKVKAYGLQVGKWELEIKKDESSLSIDDMTNMQLLLYKQAYRDAFIVNKVETKDKGLIVSGGLVCKK</sequence>
<keyword evidence="1" id="KW-1133">Transmembrane helix</keyword>
<dbReference type="EMBL" id="CP077290">
    <property type="protein sequence ID" value="QXA48147.1"/>
    <property type="molecule type" value="Genomic_DNA"/>
</dbReference>
<gene>
    <name evidence="2" type="ORF">I6L58_15605</name>
</gene>
<reference evidence="2 3" key="1">
    <citation type="submission" date="2021-06" db="EMBL/GenBank/DDBJ databases">
        <title>FDA dAtabase for Regulatory Grade micrObial Sequences (FDA-ARGOS): Supporting development and validation of Infectious Disease Dx tests.</title>
        <authorList>
            <person name="Sproer C."/>
            <person name="Gronow S."/>
            <person name="Severitt S."/>
            <person name="Schroder I."/>
            <person name="Tallon L."/>
            <person name="Sadzewicz L."/>
            <person name="Zhao X."/>
            <person name="Boylan J."/>
            <person name="Ott S."/>
            <person name="Bowen H."/>
            <person name="Vavikolanu K."/>
            <person name="Mehta A."/>
            <person name="Aluvathingal J."/>
            <person name="Nadendla S."/>
            <person name="Lowell S."/>
            <person name="Myers T."/>
            <person name="Yan Y."/>
        </authorList>
    </citation>
    <scope>NUCLEOTIDE SEQUENCE [LARGE SCALE GENOMIC DNA]</scope>
    <source>
        <strain evidence="2 3">FDAARGOS 1428</strain>
    </source>
</reference>
<dbReference type="Proteomes" id="UP000683583">
    <property type="component" value="Chromosome"/>
</dbReference>
<name>A0ABX8KHC6_9ENTR</name>
<protein>
    <submittedName>
        <fullName evidence="2">Uncharacterized protein</fullName>
    </submittedName>
</protein>
<proteinExistence type="predicted"/>
<feature type="transmembrane region" description="Helical" evidence="1">
    <location>
        <begin position="20"/>
        <end position="42"/>
    </location>
</feature>
<evidence type="ECO:0000313" key="3">
    <source>
        <dbReference type="Proteomes" id="UP000683583"/>
    </source>
</evidence>